<sequence>MKKNYLINFTIRLVSLLLFSAILLHTSTVIAQCAGQDNTVTICNKEQDASLENFDLFSQLNGTPLTGGTWSSEDPINTSLLNSATGEVNLWLINRFGTHIFTYTNETCNESASVTINLGGYPGEDNIDGGANACSDDSAVNLFTFLDNELTNIRADINGTWEEAPATLTGHLSENIFNAHEAGPGTYTFTYTVDAVDTCLPEFATVVLEVHRSPEAGDDGILIFCQNEDFSPFTNLNLNDFIVGEDANGIWSDGSATGQITSPSDNTINLQEIYDNFGVGDYIFTYTVYPDHGVCDEESSSVTISITNINGQFEINNHCLGAPLNIDISYTNLLNIPFSHDFELEIRNANNEVIHTEIVEDLAVTTQGQIAIDPSPITTPGMYTVSAVNISNVDGLICDSLTIAEGSFVVYNATASIEELCFEEDFVDISIENFLDNTGNPANETIPINYTITHIGSGQSTLVENQEITFSNGIANLPIDISSYPNTSNDYNLVINAPNNNGFECINLNFTASLVPDDIQLSVAIDNQCNATNVVTVIDAPLLSNGEYTVTYEVREVGNPTLLEDLEVVFRGGQVNNQVNITNLNPGNYEIILRSTQNDTHPCRTTFDFEITEYFSIGGIPDAPVLNNSQTFCFDNYTPNGPTINNIVVDQGENLVWYESEDATSPLDIDTVLIDGEDYFVSATNPTNNCQSSDRSIVIVNIITTNTITSNEVNPVFCSSDNATLANLDATAINGTVVWYDSETGGNILDPSTTLINNTSYYAVESVGTCESATRLQFNVTVVAPPTPQFIGSTLMCALDNPTILTLEEQITINEGFELIWYDASENENEIDSTTLLEEGVVYYVASIDPNTGCESDKITISVVLSECNPEDYDFFIPDGFSPNNDTVNDTYYIPYIEYFYPDYEYEIFNRYGQSMFKGDINQPEWNGKNNGTGNDATSGVYFYVLKYNKNNLKPKQGRIYLSK</sequence>
<evidence type="ECO:0000256" key="1">
    <source>
        <dbReference type="SAM" id="SignalP"/>
    </source>
</evidence>
<dbReference type="InterPro" id="IPR044023">
    <property type="entry name" value="Ig_7"/>
</dbReference>
<evidence type="ECO:0000313" key="4">
    <source>
        <dbReference type="Proteomes" id="UP001597062"/>
    </source>
</evidence>
<dbReference type="InterPro" id="IPR026341">
    <property type="entry name" value="T9SS_type_B"/>
</dbReference>
<protein>
    <submittedName>
        <fullName evidence="3">Gliding motility-associated C-terminal domain-containing protein</fullName>
    </submittedName>
</protein>
<feature type="domain" description="Ig-like" evidence="2">
    <location>
        <begin position="713"/>
        <end position="782"/>
    </location>
</feature>
<dbReference type="RefSeq" id="WP_386107116.1">
    <property type="nucleotide sequence ID" value="NZ_JBHTJR010000045.1"/>
</dbReference>
<evidence type="ECO:0000313" key="3">
    <source>
        <dbReference type="EMBL" id="MFD0993151.1"/>
    </source>
</evidence>
<comment type="caution">
    <text evidence="3">The sequence shown here is derived from an EMBL/GenBank/DDBJ whole genome shotgun (WGS) entry which is preliminary data.</text>
</comment>
<dbReference type="Proteomes" id="UP001597062">
    <property type="component" value="Unassembled WGS sequence"/>
</dbReference>
<gene>
    <name evidence="3" type="ORF">ACFQ1U_08035</name>
</gene>
<feature type="signal peptide" evidence="1">
    <location>
        <begin position="1"/>
        <end position="31"/>
    </location>
</feature>
<keyword evidence="1" id="KW-0732">Signal</keyword>
<dbReference type="Pfam" id="PF19081">
    <property type="entry name" value="Ig_7"/>
    <property type="match status" value="1"/>
</dbReference>
<evidence type="ECO:0000259" key="2">
    <source>
        <dbReference type="Pfam" id="PF19081"/>
    </source>
</evidence>
<name>A0ABW3JS99_9FLAO</name>
<feature type="chain" id="PRO_5047541137" evidence="1">
    <location>
        <begin position="32"/>
        <end position="964"/>
    </location>
</feature>
<organism evidence="3 4">
    <name type="scientific">Tenacibaculum geojense</name>
    <dbReference type="NCBI Taxonomy" id="915352"/>
    <lineage>
        <taxon>Bacteria</taxon>
        <taxon>Pseudomonadati</taxon>
        <taxon>Bacteroidota</taxon>
        <taxon>Flavobacteriia</taxon>
        <taxon>Flavobacteriales</taxon>
        <taxon>Flavobacteriaceae</taxon>
        <taxon>Tenacibaculum</taxon>
    </lineage>
</organism>
<accession>A0ABW3JS99</accession>
<proteinExistence type="predicted"/>
<dbReference type="NCBIfam" id="TIGR04131">
    <property type="entry name" value="Bac_Flav_CTERM"/>
    <property type="match status" value="1"/>
</dbReference>
<dbReference type="EMBL" id="JBHTJR010000045">
    <property type="protein sequence ID" value="MFD0993151.1"/>
    <property type="molecule type" value="Genomic_DNA"/>
</dbReference>
<dbReference type="Pfam" id="PF13585">
    <property type="entry name" value="CHU_C"/>
    <property type="match status" value="1"/>
</dbReference>
<reference evidence="4" key="1">
    <citation type="journal article" date="2019" name="Int. J. Syst. Evol. Microbiol.">
        <title>The Global Catalogue of Microorganisms (GCM) 10K type strain sequencing project: providing services to taxonomists for standard genome sequencing and annotation.</title>
        <authorList>
            <consortium name="The Broad Institute Genomics Platform"/>
            <consortium name="The Broad Institute Genome Sequencing Center for Infectious Disease"/>
            <person name="Wu L."/>
            <person name="Ma J."/>
        </authorList>
    </citation>
    <scope>NUCLEOTIDE SEQUENCE [LARGE SCALE GENOMIC DNA]</scope>
    <source>
        <strain evidence="4">CCUG 60527</strain>
    </source>
</reference>
<keyword evidence="4" id="KW-1185">Reference proteome</keyword>